<evidence type="ECO:0000256" key="2">
    <source>
        <dbReference type="ARBA" id="ARBA00010304"/>
    </source>
</evidence>
<dbReference type="GO" id="GO:0006303">
    <property type="term" value="P:double-strand break repair via nonhomologous end joining"/>
    <property type="evidence" value="ECO:0007669"/>
    <property type="project" value="TreeGrafter"/>
</dbReference>
<gene>
    <name evidence="9" type="ORF">EST38_g1861</name>
</gene>
<feature type="region of interest" description="Disordered" evidence="6">
    <location>
        <begin position="29"/>
        <end position="50"/>
    </location>
</feature>
<dbReference type="GO" id="GO:0036297">
    <property type="term" value="P:interstrand cross-link repair"/>
    <property type="evidence" value="ECO:0007669"/>
    <property type="project" value="TreeGrafter"/>
</dbReference>
<sequence>MKQKKSSKASSSTSGSSVTLLNFFNARQAAPAETSKRKAPGKLSKQKTPSEVIVIDTDSDDSDAVEVVAFTGSKRRKIADSASVKVEDEVNFAGPSHFSPVEAGPSSLAAAQTASCSNTDLSAGSTSKVEVDIDLTSDLWETGDDEYAEMSLIPGDLEGETQEVDMPEIVEETQQPDSKSNNAFSVLMSGLRENQAWKEADEVEDRSFRPTKSNGGRRKAPFYKVLQGMPIAVDAFRYGAIPGVTAYFLTHAHSDHYTNLSSSWTHGPIYCSEGTANLIIHMLSVDKKWVHPLPMDTPTVIPNTGGVQVTLIEANHCPGSCLFFYEGRQTVDAGDTTFKSAHVGSQRTFRYLHCGDFRASPRHVLHPAVKGKRIDHVYLDTTYLDPKYTFPPQAQVISACADLARKLATGVSPQSDKCSGVFSWLNRGPKSPDSVPGKGKDPSKTLFVVGTYSIGKERIVKAVAKALDTKVFCDKRKAAILKCQEDPELHSLLTSNPLDASVHLLPLGMITSDKLPEYLEKFKSKFTKVVGFRPTGWTYVQFHGFLFPRFFPS</sequence>
<dbReference type="InterPro" id="IPR001279">
    <property type="entry name" value="Metallo-B-lactamas"/>
</dbReference>
<dbReference type="Pfam" id="PF07522">
    <property type="entry name" value="DRMBL"/>
    <property type="match status" value="1"/>
</dbReference>
<evidence type="ECO:0000256" key="4">
    <source>
        <dbReference type="ARBA" id="ARBA00023204"/>
    </source>
</evidence>
<dbReference type="Proteomes" id="UP000290288">
    <property type="component" value="Unassembled WGS sequence"/>
</dbReference>
<dbReference type="InterPro" id="IPR036866">
    <property type="entry name" value="RibonucZ/Hydroxyglut_hydro"/>
</dbReference>
<keyword evidence="3" id="KW-0227">DNA damage</keyword>
<evidence type="ECO:0000256" key="1">
    <source>
        <dbReference type="ARBA" id="ARBA00004123"/>
    </source>
</evidence>
<evidence type="ECO:0000259" key="7">
    <source>
        <dbReference type="Pfam" id="PF07522"/>
    </source>
</evidence>
<accession>A0A4Q2DUP4</accession>
<comment type="similarity">
    <text evidence="2">Belongs to the DNA repair metallo-beta-lactamase (DRMBL) family.</text>
</comment>
<organism evidence="9 10">
    <name type="scientific">Candolleomyces aberdarensis</name>
    <dbReference type="NCBI Taxonomy" id="2316362"/>
    <lineage>
        <taxon>Eukaryota</taxon>
        <taxon>Fungi</taxon>
        <taxon>Dikarya</taxon>
        <taxon>Basidiomycota</taxon>
        <taxon>Agaricomycotina</taxon>
        <taxon>Agaricomycetes</taxon>
        <taxon>Agaricomycetidae</taxon>
        <taxon>Agaricales</taxon>
        <taxon>Agaricineae</taxon>
        <taxon>Psathyrellaceae</taxon>
        <taxon>Candolleomyces</taxon>
    </lineage>
</organism>
<dbReference type="InterPro" id="IPR011084">
    <property type="entry name" value="DRMBL"/>
</dbReference>
<evidence type="ECO:0000259" key="8">
    <source>
        <dbReference type="Pfam" id="PF12706"/>
    </source>
</evidence>
<dbReference type="OrthoDB" id="262529at2759"/>
<dbReference type="PANTHER" id="PTHR23240:SF6">
    <property type="entry name" value="DNA CROSS-LINK REPAIR 1A PROTEIN"/>
    <property type="match status" value="1"/>
</dbReference>
<keyword evidence="5" id="KW-0539">Nucleus</keyword>
<evidence type="ECO:0000313" key="10">
    <source>
        <dbReference type="Proteomes" id="UP000290288"/>
    </source>
</evidence>
<dbReference type="Gene3D" id="3.40.50.12650">
    <property type="match status" value="1"/>
</dbReference>
<feature type="domain" description="Metallo-beta-lactamase" evidence="8">
    <location>
        <begin position="240"/>
        <end position="407"/>
    </location>
</feature>
<dbReference type="SUPFAM" id="SSF56281">
    <property type="entry name" value="Metallo-hydrolase/oxidoreductase"/>
    <property type="match status" value="1"/>
</dbReference>
<dbReference type="Pfam" id="PF12706">
    <property type="entry name" value="Lactamase_B_2"/>
    <property type="match status" value="1"/>
</dbReference>
<keyword evidence="4" id="KW-0234">DNA repair</keyword>
<evidence type="ECO:0000313" key="9">
    <source>
        <dbReference type="EMBL" id="RXW23969.1"/>
    </source>
</evidence>
<dbReference type="GO" id="GO:0003684">
    <property type="term" value="F:damaged DNA binding"/>
    <property type="evidence" value="ECO:0007669"/>
    <property type="project" value="TreeGrafter"/>
</dbReference>
<comment type="caution">
    <text evidence="9">The sequence shown here is derived from an EMBL/GenBank/DDBJ whole genome shotgun (WGS) entry which is preliminary data.</text>
</comment>
<dbReference type="GO" id="GO:0035312">
    <property type="term" value="F:5'-3' DNA exonuclease activity"/>
    <property type="evidence" value="ECO:0007669"/>
    <property type="project" value="TreeGrafter"/>
</dbReference>
<evidence type="ECO:0000256" key="3">
    <source>
        <dbReference type="ARBA" id="ARBA00022763"/>
    </source>
</evidence>
<keyword evidence="10" id="KW-1185">Reference proteome</keyword>
<dbReference type="PANTHER" id="PTHR23240">
    <property type="entry name" value="DNA CROSS-LINK REPAIR PROTEIN PSO2/SNM1-RELATED"/>
    <property type="match status" value="1"/>
</dbReference>
<evidence type="ECO:0008006" key="11">
    <source>
        <dbReference type="Google" id="ProtNLM"/>
    </source>
</evidence>
<dbReference type="STRING" id="2316362.A0A4Q2DUP4"/>
<evidence type="ECO:0000256" key="6">
    <source>
        <dbReference type="SAM" id="MobiDB-lite"/>
    </source>
</evidence>
<dbReference type="CDD" id="cd16273">
    <property type="entry name" value="SNM1A-1C-like_MBL-fold"/>
    <property type="match status" value="1"/>
</dbReference>
<name>A0A4Q2DUP4_9AGAR</name>
<evidence type="ECO:0000256" key="5">
    <source>
        <dbReference type="ARBA" id="ARBA00023242"/>
    </source>
</evidence>
<feature type="domain" description="DNA repair metallo-beta-lactamase" evidence="7">
    <location>
        <begin position="487"/>
        <end position="540"/>
    </location>
</feature>
<proteinExistence type="inferred from homology"/>
<dbReference type="AlphaFoldDB" id="A0A4Q2DUP4"/>
<protein>
    <recommendedName>
        <fullName evidence="11">DNA repair metallo-beta-lactamase domain-containing protein</fullName>
    </recommendedName>
</protein>
<dbReference type="GO" id="GO:0005634">
    <property type="term" value="C:nucleus"/>
    <property type="evidence" value="ECO:0007669"/>
    <property type="project" value="UniProtKB-SubCell"/>
</dbReference>
<dbReference type="EMBL" id="SDEE01000028">
    <property type="protein sequence ID" value="RXW23969.1"/>
    <property type="molecule type" value="Genomic_DNA"/>
</dbReference>
<comment type="subcellular location">
    <subcellularLocation>
        <location evidence="1">Nucleus</location>
    </subcellularLocation>
</comment>
<reference evidence="9 10" key="1">
    <citation type="submission" date="2019-01" db="EMBL/GenBank/DDBJ databases">
        <title>Draft genome sequence of Psathyrella aberdarensis IHI B618.</title>
        <authorList>
            <person name="Buettner E."/>
            <person name="Kellner H."/>
        </authorList>
    </citation>
    <scope>NUCLEOTIDE SEQUENCE [LARGE SCALE GENOMIC DNA]</scope>
    <source>
        <strain evidence="9 10">IHI B618</strain>
    </source>
</reference>
<dbReference type="Gene3D" id="3.60.15.10">
    <property type="entry name" value="Ribonuclease Z/Hydroxyacylglutathione hydrolase-like"/>
    <property type="match status" value="1"/>
</dbReference>